<proteinExistence type="inferred from homology"/>
<evidence type="ECO:0000256" key="4">
    <source>
        <dbReference type="ARBA" id="ARBA00022692"/>
    </source>
</evidence>
<protein>
    <recommendedName>
        <fullName evidence="14">glucan 1,3-beta-glucosidase</fullName>
        <ecNumber evidence="14">3.2.1.58</ecNumber>
    </recommendedName>
    <alternativeName>
        <fullName evidence="15">Exo-1,3-beta-glucanase D</fullName>
    </alternativeName>
</protein>
<dbReference type="SUPFAM" id="SSF51445">
    <property type="entry name" value="(Trans)glycosidases"/>
    <property type="match status" value="1"/>
</dbReference>
<name>A0A8K1FK96_PYTOL</name>
<gene>
    <name evidence="20" type="ORF">Poli38472_012001</name>
</gene>
<sequence>MFVRLLKAVGICAALVATLAAAECDDEYVNPAVQKGYSFDDLVNTTTPSQKPSTAPSPVPSSVGSATPPASGHVQAKIRAGEVKSRGVNLGGWLVTEKWMNAGSDIWNDVPAQYSGGGEYVTMKHGSNVDDRRKRFTKHHDTFIMENDIREIAEAGLNTVRVPVGYWITGADPSDISNKGEWKAYPQGTLAYVDRLIREWGVKHNVAVMISIHAAKGSQNGQDHSAPAEPGKAYWSKYQENVDNTLYVAKFLADRYKDDAAFLGLCLLNEPNADTSESVVNQYYQDAYKAIRDTGNDCILSIMPMLYKQTAENLNGFMEAPKYTNVWVEWHPYFLWGYEDVSADDLVNKSILQTFDAKIKKWVNRAGANKMFFGEWSLGNAGQYKNADSDGYKKWTQAQMTVMNQASAGWTFWSWHIEGDDKNYNAWSLRSVLHRDALKQIVMKN</sequence>
<comment type="catalytic activity">
    <reaction evidence="12">
        <text>Successive hydrolysis of beta-D-glucose units from the non-reducing ends of (1-&gt;3)-beta-D-glucans, releasing alpha-glucose.</text>
        <dbReference type="EC" id="3.2.1.58"/>
    </reaction>
</comment>
<dbReference type="InterPro" id="IPR050386">
    <property type="entry name" value="Glycosyl_hydrolase_5"/>
</dbReference>
<evidence type="ECO:0000313" key="21">
    <source>
        <dbReference type="Proteomes" id="UP000794436"/>
    </source>
</evidence>
<feature type="signal peptide" evidence="18">
    <location>
        <begin position="1"/>
        <end position="21"/>
    </location>
</feature>
<evidence type="ECO:0000256" key="13">
    <source>
        <dbReference type="ARBA" id="ARBA00037126"/>
    </source>
</evidence>
<evidence type="ECO:0000256" key="18">
    <source>
        <dbReference type="SAM" id="SignalP"/>
    </source>
</evidence>
<evidence type="ECO:0000256" key="6">
    <source>
        <dbReference type="ARBA" id="ARBA00022968"/>
    </source>
</evidence>
<evidence type="ECO:0000256" key="5">
    <source>
        <dbReference type="ARBA" id="ARBA00022801"/>
    </source>
</evidence>
<dbReference type="Proteomes" id="UP000794436">
    <property type="component" value="Unassembled WGS sequence"/>
</dbReference>
<keyword evidence="5 16" id="KW-0378">Hydrolase</keyword>
<evidence type="ECO:0000256" key="17">
    <source>
        <dbReference type="SAM" id="MobiDB-lite"/>
    </source>
</evidence>
<dbReference type="GO" id="GO:0004338">
    <property type="term" value="F:glucan exo-1,3-beta-glucosidase activity"/>
    <property type="evidence" value="ECO:0007669"/>
    <property type="project" value="UniProtKB-EC"/>
</dbReference>
<evidence type="ECO:0000256" key="11">
    <source>
        <dbReference type="ARBA" id="ARBA00023316"/>
    </source>
</evidence>
<comment type="subcellular location">
    <subcellularLocation>
        <location evidence="1">Cell membrane</location>
        <topology evidence="1">Single-pass type II membrane protein</topology>
    </subcellularLocation>
</comment>
<evidence type="ECO:0000256" key="16">
    <source>
        <dbReference type="RuleBase" id="RU361153"/>
    </source>
</evidence>
<dbReference type="Gene3D" id="3.20.20.80">
    <property type="entry name" value="Glycosidases"/>
    <property type="match status" value="1"/>
</dbReference>
<keyword evidence="11" id="KW-0961">Cell wall biogenesis/degradation</keyword>
<keyword evidence="4" id="KW-0812">Transmembrane</keyword>
<dbReference type="AlphaFoldDB" id="A0A8K1FK96"/>
<dbReference type="GO" id="GO:0009251">
    <property type="term" value="P:glucan catabolic process"/>
    <property type="evidence" value="ECO:0007669"/>
    <property type="project" value="TreeGrafter"/>
</dbReference>
<dbReference type="GO" id="GO:0009986">
    <property type="term" value="C:cell surface"/>
    <property type="evidence" value="ECO:0007669"/>
    <property type="project" value="TreeGrafter"/>
</dbReference>
<feature type="chain" id="PRO_5035457179" description="glucan 1,3-beta-glucosidase" evidence="18">
    <location>
        <begin position="22"/>
        <end position="445"/>
    </location>
</feature>
<organism evidence="20 21">
    <name type="scientific">Pythium oligandrum</name>
    <name type="common">Mycoparasitic fungus</name>
    <dbReference type="NCBI Taxonomy" id="41045"/>
    <lineage>
        <taxon>Eukaryota</taxon>
        <taxon>Sar</taxon>
        <taxon>Stramenopiles</taxon>
        <taxon>Oomycota</taxon>
        <taxon>Peronosporomycetes</taxon>
        <taxon>Pythiales</taxon>
        <taxon>Pythiaceae</taxon>
        <taxon>Pythium</taxon>
    </lineage>
</organism>
<evidence type="ECO:0000313" key="20">
    <source>
        <dbReference type="EMBL" id="TMW66885.1"/>
    </source>
</evidence>
<dbReference type="PANTHER" id="PTHR31297:SF34">
    <property type="entry name" value="GLUCAN 1,3-BETA-GLUCOSIDASE 2"/>
    <property type="match status" value="1"/>
</dbReference>
<evidence type="ECO:0000256" key="1">
    <source>
        <dbReference type="ARBA" id="ARBA00004401"/>
    </source>
</evidence>
<reference evidence="20" key="1">
    <citation type="submission" date="2019-03" db="EMBL/GenBank/DDBJ databases">
        <title>Long read genome sequence of the mycoparasitic Pythium oligandrum ATCC 38472 isolated from sugarbeet rhizosphere.</title>
        <authorList>
            <person name="Gaulin E."/>
        </authorList>
    </citation>
    <scope>NUCLEOTIDE SEQUENCE</scope>
    <source>
        <strain evidence="20">ATCC 38472_TT</strain>
    </source>
</reference>
<dbReference type="EC" id="3.2.1.58" evidence="14"/>
<accession>A0A8K1FK96</accession>
<dbReference type="InterPro" id="IPR017853">
    <property type="entry name" value="GH"/>
</dbReference>
<evidence type="ECO:0000256" key="9">
    <source>
        <dbReference type="ARBA" id="ARBA00023180"/>
    </source>
</evidence>
<evidence type="ECO:0000256" key="14">
    <source>
        <dbReference type="ARBA" id="ARBA00038929"/>
    </source>
</evidence>
<comment type="caution">
    <text evidence="20">The sequence shown here is derived from an EMBL/GenBank/DDBJ whole genome shotgun (WGS) entry which is preliminary data.</text>
</comment>
<keyword evidence="8" id="KW-0472">Membrane</keyword>
<evidence type="ECO:0000256" key="12">
    <source>
        <dbReference type="ARBA" id="ARBA00036824"/>
    </source>
</evidence>
<evidence type="ECO:0000256" key="2">
    <source>
        <dbReference type="ARBA" id="ARBA00005641"/>
    </source>
</evidence>
<keyword evidence="9" id="KW-0325">Glycoprotein</keyword>
<dbReference type="GO" id="GO:0071555">
    <property type="term" value="P:cell wall organization"/>
    <property type="evidence" value="ECO:0007669"/>
    <property type="project" value="UniProtKB-KW"/>
</dbReference>
<comment type="function">
    <text evidence="13">Glucosidase involved in the degradation of cellulosic biomass. Active on lichenan.</text>
</comment>
<dbReference type="Pfam" id="PF00150">
    <property type="entry name" value="Cellulase"/>
    <property type="match status" value="1"/>
</dbReference>
<dbReference type="FunFam" id="3.20.20.80:FF:000113">
    <property type="entry name" value="Glucan 1,3-beta-glucosidase"/>
    <property type="match status" value="1"/>
</dbReference>
<evidence type="ECO:0000256" key="3">
    <source>
        <dbReference type="ARBA" id="ARBA00022475"/>
    </source>
</evidence>
<feature type="region of interest" description="Disordered" evidence="17">
    <location>
        <begin position="43"/>
        <end position="73"/>
    </location>
</feature>
<keyword evidence="3" id="KW-1003">Cell membrane</keyword>
<feature type="domain" description="Glycoside hydrolase family 5" evidence="19">
    <location>
        <begin position="144"/>
        <end position="417"/>
    </location>
</feature>
<evidence type="ECO:0000256" key="7">
    <source>
        <dbReference type="ARBA" id="ARBA00022989"/>
    </source>
</evidence>
<keyword evidence="7" id="KW-1133">Transmembrane helix</keyword>
<keyword evidence="21" id="KW-1185">Reference proteome</keyword>
<dbReference type="OrthoDB" id="1887033at2759"/>
<evidence type="ECO:0000256" key="15">
    <source>
        <dbReference type="ARBA" id="ARBA00041260"/>
    </source>
</evidence>
<dbReference type="EMBL" id="SPLM01000006">
    <property type="protein sequence ID" value="TMW66885.1"/>
    <property type="molecule type" value="Genomic_DNA"/>
</dbReference>
<comment type="similarity">
    <text evidence="2 16">Belongs to the glycosyl hydrolase 5 (cellulase A) family.</text>
</comment>
<keyword evidence="18" id="KW-0732">Signal</keyword>
<dbReference type="InterPro" id="IPR001547">
    <property type="entry name" value="Glyco_hydro_5"/>
</dbReference>
<evidence type="ECO:0000256" key="10">
    <source>
        <dbReference type="ARBA" id="ARBA00023295"/>
    </source>
</evidence>
<keyword evidence="10 16" id="KW-0326">Glycosidase</keyword>
<evidence type="ECO:0000259" key="19">
    <source>
        <dbReference type="Pfam" id="PF00150"/>
    </source>
</evidence>
<dbReference type="GO" id="GO:0005886">
    <property type="term" value="C:plasma membrane"/>
    <property type="evidence" value="ECO:0007669"/>
    <property type="project" value="UniProtKB-SubCell"/>
</dbReference>
<evidence type="ECO:0000256" key="8">
    <source>
        <dbReference type="ARBA" id="ARBA00023136"/>
    </source>
</evidence>
<keyword evidence="6" id="KW-0735">Signal-anchor</keyword>
<feature type="compositionally biased region" description="Low complexity" evidence="17">
    <location>
        <begin position="52"/>
        <end position="72"/>
    </location>
</feature>
<dbReference type="GO" id="GO:0005576">
    <property type="term" value="C:extracellular region"/>
    <property type="evidence" value="ECO:0007669"/>
    <property type="project" value="TreeGrafter"/>
</dbReference>
<dbReference type="PANTHER" id="PTHR31297">
    <property type="entry name" value="GLUCAN ENDO-1,6-BETA-GLUCOSIDASE B"/>
    <property type="match status" value="1"/>
</dbReference>